<evidence type="ECO:0000313" key="4">
    <source>
        <dbReference type="Proteomes" id="UP000193920"/>
    </source>
</evidence>
<dbReference type="GO" id="GO:0032259">
    <property type="term" value="P:methylation"/>
    <property type="evidence" value="ECO:0007669"/>
    <property type="project" value="UniProtKB-KW"/>
</dbReference>
<keyword evidence="3" id="KW-0489">Methyltransferase</keyword>
<organism evidence="3 4">
    <name type="scientific">Neocallimastix californiae</name>
    <dbReference type="NCBI Taxonomy" id="1754190"/>
    <lineage>
        <taxon>Eukaryota</taxon>
        <taxon>Fungi</taxon>
        <taxon>Fungi incertae sedis</taxon>
        <taxon>Chytridiomycota</taxon>
        <taxon>Chytridiomycota incertae sedis</taxon>
        <taxon>Neocallimastigomycetes</taxon>
        <taxon>Neocallimastigales</taxon>
        <taxon>Neocallimastigaceae</taxon>
        <taxon>Neocallimastix</taxon>
    </lineage>
</organism>
<dbReference type="CDD" id="cd02440">
    <property type="entry name" value="AdoMet_MTases"/>
    <property type="match status" value="1"/>
</dbReference>
<proteinExistence type="predicted"/>
<dbReference type="SUPFAM" id="SSF53335">
    <property type="entry name" value="S-adenosyl-L-methionine-dependent methyltransferases"/>
    <property type="match status" value="1"/>
</dbReference>
<accession>A0A1Y1ZVH9</accession>
<dbReference type="EMBL" id="MCOG01000357">
    <property type="protein sequence ID" value="ORY13785.1"/>
    <property type="molecule type" value="Genomic_DNA"/>
</dbReference>
<evidence type="ECO:0000256" key="1">
    <source>
        <dbReference type="SAM" id="Coils"/>
    </source>
</evidence>
<gene>
    <name evidence="3" type="ORF">LY90DRAFT_518148</name>
</gene>
<dbReference type="OrthoDB" id="8300214at2759"/>
<dbReference type="Gene3D" id="3.40.50.150">
    <property type="entry name" value="Vaccinia Virus protein VP39"/>
    <property type="match status" value="1"/>
</dbReference>
<feature type="coiled-coil region" evidence="1">
    <location>
        <begin position="98"/>
        <end position="125"/>
    </location>
</feature>
<dbReference type="GO" id="GO:0008168">
    <property type="term" value="F:methyltransferase activity"/>
    <property type="evidence" value="ECO:0007669"/>
    <property type="project" value="UniProtKB-KW"/>
</dbReference>
<reference evidence="3 4" key="1">
    <citation type="submission" date="2016-08" db="EMBL/GenBank/DDBJ databases">
        <title>A Parts List for Fungal Cellulosomes Revealed by Comparative Genomics.</title>
        <authorList>
            <consortium name="DOE Joint Genome Institute"/>
            <person name="Haitjema C.H."/>
            <person name="Gilmore S.P."/>
            <person name="Henske J.K."/>
            <person name="Solomon K.V."/>
            <person name="De Groot R."/>
            <person name="Kuo A."/>
            <person name="Mondo S.J."/>
            <person name="Salamov A.A."/>
            <person name="Labutti K."/>
            <person name="Zhao Z."/>
            <person name="Chiniquy J."/>
            <person name="Barry K."/>
            <person name="Brewer H.M."/>
            <person name="Purvine S.O."/>
            <person name="Wright A.T."/>
            <person name="Boxma B."/>
            <person name="Van Alen T."/>
            <person name="Hackstein J.H."/>
            <person name="Baker S.E."/>
            <person name="Grigoriev I.V."/>
            <person name="O'Malley M.A."/>
        </authorList>
    </citation>
    <scope>NUCLEOTIDE SEQUENCE [LARGE SCALE GENOMIC DNA]</scope>
    <source>
        <strain evidence="3 4">G1</strain>
    </source>
</reference>
<dbReference type="InterPro" id="IPR029063">
    <property type="entry name" value="SAM-dependent_MTases_sf"/>
</dbReference>
<evidence type="ECO:0000313" key="3">
    <source>
        <dbReference type="EMBL" id="ORY13785.1"/>
    </source>
</evidence>
<keyword evidence="1" id="KW-0175">Coiled coil</keyword>
<keyword evidence="3" id="KW-0808">Transferase</keyword>
<dbReference type="Proteomes" id="UP000193920">
    <property type="component" value="Unassembled WGS sequence"/>
</dbReference>
<comment type="caution">
    <text evidence="3">The sequence shown here is derived from an EMBL/GenBank/DDBJ whole genome shotgun (WGS) entry which is preliminary data.</text>
</comment>
<protein>
    <submittedName>
        <fullName evidence="3">S-adenosyl-L-methionine-dependent methyltransferase</fullName>
    </submittedName>
</protein>
<sequence>MIYFNLLIIPKFLLFISSVCASIKYKDGRENEVADILKKASNLASTTDIAPEKYDQFLLKYHLSSIRSNAIRHLNFKGLDVLELGAGMGACSRFIAENAAHLTALEGTEERMNSLRERLRDLNNWDGIVSNYQDFKTDKKYDVVCFFGVFEYAGLYIDSVNPFEHALNLAKSFLKEDGVLLITIENKNGLKYFAGLSEDHHPLPYYGICGYPETNDTKTFSKKEMVDMLKKCGLSFTDIHHLAPDYKLTKAVMTDEFVQNRPIVAANIMSNYPFEDYYRKTKEKFQTKLSSVSLAKSGLIGEFSNSYLFISSPIRDSKVKKSLLKFVEDGKVSSFLYTHGRKNNIVTKFIKNNNDYIVHKEWLTTEPKDQDKRSFVKNKFVDTPLYDDLDLKYLFLNYAYYGKKKEYMSLLFKYVKFIFDEYKTNDDSILKKEVFDALPNNAIFKNDQFFLLDEKHEVLFDITKEFFLFHLVLNDFKELKPFLKSFGFKTLKDLYKYLCRKFGIKPKIKRCAKLESSIYKELFGKSWEIKNILADLN</sequence>
<dbReference type="AlphaFoldDB" id="A0A1Y1ZVH9"/>
<dbReference type="Pfam" id="PF02353">
    <property type="entry name" value="CMAS"/>
    <property type="match status" value="1"/>
</dbReference>
<keyword evidence="2" id="KW-0732">Signal</keyword>
<feature type="chain" id="PRO_5012146736" evidence="2">
    <location>
        <begin position="22"/>
        <end position="537"/>
    </location>
</feature>
<name>A0A1Y1ZVH9_9FUNG</name>
<evidence type="ECO:0000256" key="2">
    <source>
        <dbReference type="SAM" id="SignalP"/>
    </source>
</evidence>
<keyword evidence="4" id="KW-1185">Reference proteome</keyword>
<feature type="signal peptide" evidence="2">
    <location>
        <begin position="1"/>
        <end position="21"/>
    </location>
</feature>